<dbReference type="InterPro" id="IPR036236">
    <property type="entry name" value="Znf_C2H2_sf"/>
</dbReference>
<dbReference type="HOGENOM" id="CLU_002678_42_18_1"/>
<evidence type="ECO:0000313" key="7">
    <source>
        <dbReference type="EMBL" id="ELT87705.1"/>
    </source>
</evidence>
<dbReference type="OMA" id="HNMATHM"/>
<dbReference type="AlphaFoldDB" id="R7T8I9"/>
<dbReference type="Pfam" id="PF13465">
    <property type="entry name" value="zf-H2C2_2"/>
    <property type="match status" value="1"/>
</dbReference>
<reference evidence="8" key="3">
    <citation type="submission" date="2015-06" db="UniProtKB">
        <authorList>
            <consortium name="EnsemblMetazoa"/>
        </authorList>
    </citation>
    <scope>IDENTIFICATION</scope>
</reference>
<evidence type="ECO:0000313" key="9">
    <source>
        <dbReference type="Proteomes" id="UP000014760"/>
    </source>
</evidence>
<proteinExistence type="predicted"/>
<dbReference type="STRING" id="283909.R7T8I9"/>
<dbReference type="Pfam" id="PF00096">
    <property type="entry name" value="zf-C2H2"/>
    <property type="match status" value="1"/>
</dbReference>
<dbReference type="EnsemblMetazoa" id="CapteT105080">
    <property type="protein sequence ID" value="CapteP105080"/>
    <property type="gene ID" value="CapteG105080"/>
</dbReference>
<evidence type="ECO:0000256" key="1">
    <source>
        <dbReference type="ARBA" id="ARBA00022723"/>
    </source>
</evidence>
<gene>
    <name evidence="7" type="ORF">CAPTEDRAFT_105080</name>
</gene>
<dbReference type="EMBL" id="KB312184">
    <property type="protein sequence ID" value="ELT87705.1"/>
    <property type="molecule type" value="Genomic_DNA"/>
</dbReference>
<dbReference type="OrthoDB" id="5560627at2759"/>
<keyword evidence="2" id="KW-0677">Repeat</keyword>
<evidence type="ECO:0000256" key="2">
    <source>
        <dbReference type="ARBA" id="ARBA00022737"/>
    </source>
</evidence>
<dbReference type="SMART" id="SM00355">
    <property type="entry name" value="ZnF_C2H2"/>
    <property type="match status" value="3"/>
</dbReference>
<protein>
    <recommendedName>
        <fullName evidence="6">C2H2-type domain-containing protein</fullName>
    </recommendedName>
</protein>
<dbReference type="InterPro" id="IPR013087">
    <property type="entry name" value="Znf_C2H2_type"/>
</dbReference>
<dbReference type="PROSITE" id="PS00028">
    <property type="entry name" value="ZINC_FINGER_C2H2_1"/>
    <property type="match status" value="2"/>
</dbReference>
<name>R7T8I9_CAPTE</name>
<dbReference type="Gene3D" id="3.30.160.60">
    <property type="entry name" value="Classic Zinc Finger"/>
    <property type="match status" value="3"/>
</dbReference>
<sequence>MPAPPPPPHVCPWSGCGKSFSNRWFLKRHWVIHTGEKPSLQDWKTCAWPGCGKAVANLKRHMRTHTGEKPFRCPVCVYSFNDQSNLKRHIRAKHDCPEINF</sequence>
<keyword evidence="1" id="KW-0479">Metal-binding</keyword>
<dbReference type="InterPro" id="IPR050329">
    <property type="entry name" value="GLI_C2H2-zinc-finger"/>
</dbReference>
<dbReference type="GO" id="GO:0000978">
    <property type="term" value="F:RNA polymerase II cis-regulatory region sequence-specific DNA binding"/>
    <property type="evidence" value="ECO:0007669"/>
    <property type="project" value="TreeGrafter"/>
</dbReference>
<keyword evidence="3 5" id="KW-0863">Zinc-finger</keyword>
<dbReference type="PROSITE" id="PS50157">
    <property type="entry name" value="ZINC_FINGER_C2H2_2"/>
    <property type="match status" value="3"/>
</dbReference>
<dbReference type="PANTHER" id="PTHR19818">
    <property type="entry name" value="ZINC FINGER PROTEIN ZIC AND GLI"/>
    <property type="match status" value="1"/>
</dbReference>
<dbReference type="GO" id="GO:0045944">
    <property type="term" value="P:positive regulation of transcription by RNA polymerase II"/>
    <property type="evidence" value="ECO:0007669"/>
    <property type="project" value="UniProtKB-ARBA"/>
</dbReference>
<keyword evidence="4" id="KW-0862">Zinc</keyword>
<dbReference type="Proteomes" id="UP000014760">
    <property type="component" value="Unassembled WGS sequence"/>
</dbReference>
<feature type="domain" description="C2H2-type" evidence="6">
    <location>
        <begin position="44"/>
        <end position="70"/>
    </location>
</feature>
<dbReference type="GO" id="GO:0005634">
    <property type="term" value="C:nucleus"/>
    <property type="evidence" value="ECO:0007669"/>
    <property type="project" value="UniProtKB-ARBA"/>
</dbReference>
<dbReference type="EMBL" id="AMQN01034013">
    <property type="status" value="NOT_ANNOTATED_CDS"/>
    <property type="molecule type" value="Genomic_DNA"/>
</dbReference>
<dbReference type="SUPFAM" id="SSF57667">
    <property type="entry name" value="beta-beta-alpha zinc fingers"/>
    <property type="match status" value="2"/>
</dbReference>
<organism evidence="7">
    <name type="scientific">Capitella teleta</name>
    <name type="common">Polychaete worm</name>
    <dbReference type="NCBI Taxonomy" id="283909"/>
    <lineage>
        <taxon>Eukaryota</taxon>
        <taxon>Metazoa</taxon>
        <taxon>Spiralia</taxon>
        <taxon>Lophotrochozoa</taxon>
        <taxon>Annelida</taxon>
        <taxon>Polychaeta</taxon>
        <taxon>Sedentaria</taxon>
        <taxon>Scolecida</taxon>
        <taxon>Capitellidae</taxon>
        <taxon>Capitella</taxon>
    </lineage>
</organism>
<evidence type="ECO:0000256" key="3">
    <source>
        <dbReference type="ARBA" id="ARBA00022771"/>
    </source>
</evidence>
<keyword evidence="9" id="KW-1185">Reference proteome</keyword>
<dbReference type="GO" id="GO:0000981">
    <property type="term" value="F:DNA-binding transcription factor activity, RNA polymerase II-specific"/>
    <property type="evidence" value="ECO:0007669"/>
    <property type="project" value="TreeGrafter"/>
</dbReference>
<evidence type="ECO:0000256" key="5">
    <source>
        <dbReference type="PROSITE-ProRule" id="PRU00042"/>
    </source>
</evidence>
<dbReference type="PANTHER" id="PTHR19818:SF139">
    <property type="entry name" value="PAIR-RULE PROTEIN ODD-PAIRED"/>
    <property type="match status" value="1"/>
</dbReference>
<evidence type="ECO:0000256" key="4">
    <source>
        <dbReference type="ARBA" id="ARBA00022833"/>
    </source>
</evidence>
<feature type="domain" description="C2H2-type" evidence="6">
    <location>
        <begin position="71"/>
        <end position="94"/>
    </location>
</feature>
<reference evidence="7 9" key="2">
    <citation type="journal article" date="2013" name="Nature">
        <title>Insights into bilaterian evolution from three spiralian genomes.</title>
        <authorList>
            <person name="Simakov O."/>
            <person name="Marletaz F."/>
            <person name="Cho S.J."/>
            <person name="Edsinger-Gonzales E."/>
            <person name="Havlak P."/>
            <person name="Hellsten U."/>
            <person name="Kuo D.H."/>
            <person name="Larsson T."/>
            <person name="Lv J."/>
            <person name="Arendt D."/>
            <person name="Savage R."/>
            <person name="Osoegawa K."/>
            <person name="de Jong P."/>
            <person name="Grimwood J."/>
            <person name="Chapman J.A."/>
            <person name="Shapiro H."/>
            <person name="Aerts A."/>
            <person name="Otillar R.P."/>
            <person name="Terry A.Y."/>
            <person name="Boore J.L."/>
            <person name="Grigoriev I.V."/>
            <person name="Lindberg D.R."/>
            <person name="Seaver E.C."/>
            <person name="Weisblat D.A."/>
            <person name="Putnam N.H."/>
            <person name="Rokhsar D.S."/>
        </authorList>
    </citation>
    <scope>NUCLEOTIDE SEQUENCE</scope>
    <source>
        <strain evidence="7 9">I ESC-2004</strain>
    </source>
</reference>
<dbReference type="FunFam" id="3.30.160.60:FF:002343">
    <property type="entry name" value="Zinc finger protein 33A"/>
    <property type="match status" value="1"/>
</dbReference>
<accession>R7T8I9</accession>
<evidence type="ECO:0000313" key="8">
    <source>
        <dbReference type="EnsemblMetazoa" id="CapteP105080"/>
    </source>
</evidence>
<reference evidence="9" key="1">
    <citation type="submission" date="2012-12" db="EMBL/GenBank/DDBJ databases">
        <authorList>
            <person name="Hellsten U."/>
            <person name="Grimwood J."/>
            <person name="Chapman J.A."/>
            <person name="Shapiro H."/>
            <person name="Aerts A."/>
            <person name="Otillar R.P."/>
            <person name="Terry A.Y."/>
            <person name="Boore J.L."/>
            <person name="Simakov O."/>
            <person name="Marletaz F."/>
            <person name="Cho S.-J."/>
            <person name="Edsinger-Gonzales E."/>
            <person name="Havlak P."/>
            <person name="Kuo D.-H."/>
            <person name="Larsson T."/>
            <person name="Lv J."/>
            <person name="Arendt D."/>
            <person name="Savage R."/>
            <person name="Osoegawa K."/>
            <person name="de Jong P."/>
            <person name="Lindberg D.R."/>
            <person name="Seaver E.C."/>
            <person name="Weisblat D.A."/>
            <person name="Putnam N.H."/>
            <person name="Grigoriev I.V."/>
            <person name="Rokhsar D.S."/>
        </authorList>
    </citation>
    <scope>NUCLEOTIDE SEQUENCE</scope>
    <source>
        <strain evidence="9">I ESC-2004</strain>
    </source>
</reference>
<evidence type="ECO:0000259" key="6">
    <source>
        <dbReference type="PROSITE" id="PS50157"/>
    </source>
</evidence>
<dbReference type="FunFam" id="3.30.160.60:FF:000125">
    <property type="entry name" value="Putative zinc finger protein 143"/>
    <property type="match status" value="1"/>
</dbReference>
<feature type="domain" description="C2H2-type" evidence="6">
    <location>
        <begin position="9"/>
        <end position="38"/>
    </location>
</feature>
<dbReference type="GO" id="GO:0008270">
    <property type="term" value="F:zinc ion binding"/>
    <property type="evidence" value="ECO:0007669"/>
    <property type="project" value="UniProtKB-KW"/>
</dbReference>